<proteinExistence type="predicted"/>
<dbReference type="Proteomes" id="UP000503540">
    <property type="component" value="Chromosome"/>
</dbReference>
<gene>
    <name evidence="1" type="ORF">F5544_12195</name>
</gene>
<evidence type="ECO:0000313" key="1">
    <source>
        <dbReference type="EMBL" id="QIS10330.1"/>
    </source>
</evidence>
<organism evidence="1 2">
    <name type="scientific">Nocardia arthritidis</name>
    <dbReference type="NCBI Taxonomy" id="228602"/>
    <lineage>
        <taxon>Bacteria</taxon>
        <taxon>Bacillati</taxon>
        <taxon>Actinomycetota</taxon>
        <taxon>Actinomycetes</taxon>
        <taxon>Mycobacteriales</taxon>
        <taxon>Nocardiaceae</taxon>
        <taxon>Nocardia</taxon>
    </lineage>
</organism>
<dbReference type="RefSeq" id="WP_167473324.1">
    <property type="nucleotide sequence ID" value="NZ_CP046172.1"/>
</dbReference>
<accession>A0A6G9YB27</accession>
<dbReference type="AlphaFoldDB" id="A0A6G9YB27"/>
<reference evidence="1 2" key="1">
    <citation type="journal article" date="2019" name="ACS Chem. Biol.">
        <title>Identification and Mobilization of a Cryptic Antibiotic Biosynthesis Gene Locus from a Human-Pathogenic Nocardia Isolate.</title>
        <authorList>
            <person name="Herisse M."/>
            <person name="Ishida K."/>
            <person name="Porter J.L."/>
            <person name="Howden B."/>
            <person name="Hertweck C."/>
            <person name="Stinear T.P."/>
            <person name="Pidot S.J."/>
        </authorList>
    </citation>
    <scope>NUCLEOTIDE SEQUENCE [LARGE SCALE GENOMIC DNA]</scope>
    <source>
        <strain evidence="1 2">AUSMDU00012717</strain>
    </source>
</reference>
<protein>
    <submittedName>
        <fullName evidence="1">Uncharacterized protein</fullName>
    </submittedName>
</protein>
<keyword evidence="2" id="KW-1185">Reference proteome</keyword>
<name>A0A6G9YB27_9NOCA</name>
<dbReference type="EMBL" id="CP046172">
    <property type="protein sequence ID" value="QIS10330.1"/>
    <property type="molecule type" value="Genomic_DNA"/>
</dbReference>
<dbReference type="KEGG" id="nah:F5544_12195"/>
<evidence type="ECO:0000313" key="2">
    <source>
        <dbReference type="Proteomes" id="UP000503540"/>
    </source>
</evidence>
<sequence length="194" mass="21905">MDTSRPEPRQWSWARTLDDVAERRRHIEPLIGARLTTVRYYLCDDRWERSPESVGAGPIFGDDPEPPWRCDGFDSLDYGFELETDSGLIYSLTWDPPGDREGIGLRRTPMLGSGVRADADITIWRGGEIWPLGVPFTDIRLHYEPYPPGFRCPRITFQWPDRKLEVILGESAGGVLAPSADNVAVLHPDTELPG</sequence>